<dbReference type="SUPFAM" id="SSF51735">
    <property type="entry name" value="NAD(P)-binding Rossmann-fold domains"/>
    <property type="match status" value="1"/>
</dbReference>
<name>A0A916TU91_9SPHN</name>
<evidence type="ECO:0000256" key="3">
    <source>
        <dbReference type="RuleBase" id="RU000363"/>
    </source>
</evidence>
<dbReference type="GO" id="GO:0016491">
    <property type="term" value="F:oxidoreductase activity"/>
    <property type="evidence" value="ECO:0007669"/>
    <property type="project" value="UniProtKB-KW"/>
</dbReference>
<evidence type="ECO:0000256" key="1">
    <source>
        <dbReference type="ARBA" id="ARBA00006484"/>
    </source>
</evidence>
<gene>
    <name evidence="4" type="ORF">GCM10011494_26740</name>
</gene>
<dbReference type="AlphaFoldDB" id="A0A916TU91"/>
<dbReference type="PRINTS" id="PR00081">
    <property type="entry name" value="GDHRDH"/>
</dbReference>
<organism evidence="4 5">
    <name type="scientific">Novosphingobium endophyticum</name>
    <dbReference type="NCBI Taxonomy" id="1955250"/>
    <lineage>
        <taxon>Bacteria</taxon>
        <taxon>Pseudomonadati</taxon>
        <taxon>Pseudomonadota</taxon>
        <taxon>Alphaproteobacteria</taxon>
        <taxon>Sphingomonadales</taxon>
        <taxon>Sphingomonadaceae</taxon>
        <taxon>Novosphingobium</taxon>
    </lineage>
</organism>
<keyword evidence="2" id="KW-0560">Oxidoreductase</keyword>
<dbReference type="CDD" id="cd05374">
    <property type="entry name" value="17beta-HSD-like_SDR_c"/>
    <property type="match status" value="1"/>
</dbReference>
<dbReference type="Gene3D" id="3.40.50.720">
    <property type="entry name" value="NAD(P)-binding Rossmann-like Domain"/>
    <property type="match status" value="1"/>
</dbReference>
<reference evidence="4" key="2">
    <citation type="submission" date="2020-09" db="EMBL/GenBank/DDBJ databases">
        <authorList>
            <person name="Sun Q."/>
            <person name="Zhou Y."/>
        </authorList>
    </citation>
    <scope>NUCLEOTIDE SEQUENCE</scope>
    <source>
        <strain evidence="4">CGMCC 1.15095</strain>
    </source>
</reference>
<dbReference type="PANTHER" id="PTHR43976">
    <property type="entry name" value="SHORT CHAIN DEHYDROGENASE"/>
    <property type="match status" value="1"/>
</dbReference>
<evidence type="ECO:0000256" key="2">
    <source>
        <dbReference type="ARBA" id="ARBA00023002"/>
    </source>
</evidence>
<dbReference type="InterPro" id="IPR051911">
    <property type="entry name" value="SDR_oxidoreductase"/>
</dbReference>
<dbReference type="PRINTS" id="PR00080">
    <property type="entry name" value="SDRFAMILY"/>
</dbReference>
<dbReference type="PANTHER" id="PTHR43976:SF16">
    <property type="entry name" value="SHORT-CHAIN DEHYDROGENASE_REDUCTASE FAMILY PROTEIN"/>
    <property type="match status" value="1"/>
</dbReference>
<dbReference type="Proteomes" id="UP000608154">
    <property type="component" value="Unassembled WGS sequence"/>
</dbReference>
<reference evidence="4" key="1">
    <citation type="journal article" date="2014" name="Int. J. Syst. Evol. Microbiol.">
        <title>Complete genome sequence of Corynebacterium casei LMG S-19264T (=DSM 44701T), isolated from a smear-ripened cheese.</title>
        <authorList>
            <consortium name="US DOE Joint Genome Institute (JGI-PGF)"/>
            <person name="Walter F."/>
            <person name="Albersmeier A."/>
            <person name="Kalinowski J."/>
            <person name="Ruckert C."/>
        </authorList>
    </citation>
    <scope>NUCLEOTIDE SEQUENCE</scope>
    <source>
        <strain evidence="4">CGMCC 1.15095</strain>
    </source>
</reference>
<comment type="caution">
    <text evidence="4">The sequence shown here is derived from an EMBL/GenBank/DDBJ whole genome shotgun (WGS) entry which is preliminary data.</text>
</comment>
<dbReference type="InterPro" id="IPR002347">
    <property type="entry name" value="SDR_fam"/>
</dbReference>
<proteinExistence type="inferred from homology"/>
<comment type="similarity">
    <text evidence="1 3">Belongs to the short-chain dehydrogenases/reductases (SDR) family.</text>
</comment>
<dbReference type="Pfam" id="PF00106">
    <property type="entry name" value="adh_short"/>
    <property type="match status" value="1"/>
</dbReference>
<dbReference type="PROSITE" id="PS00061">
    <property type="entry name" value="ADH_SHORT"/>
    <property type="match status" value="1"/>
</dbReference>
<evidence type="ECO:0000313" key="4">
    <source>
        <dbReference type="EMBL" id="GGC06754.1"/>
    </source>
</evidence>
<sequence>MKSVLITGASTGFGRLAAIELAAKGWLVFASMRNLAKATALTEIALPSDCGGQIVPVELDVTSPDSIESAVETVLVRTGGTLDVLLNNAGYSIMGAFEDYSDAQCRQQMDTNFFGALGVTRAVLPAMRKARSGRIIIVTSNAVNSPHPFLSLYAASKWALEGWAEGLAMELAPFGIEVAVLQPGAHRTEFAGNVEFVQAEESAYAPLIQAAMPGISNLDRWGRDPARGAASLVEAVCNDSIPFRQQIGEDSQIFAALKGAAPYEVRALALRAIVGLPGPDALVDAPGNPSSADETPVAEEIMQIVMNAAGKDPELTSAVRRTFLDR</sequence>
<protein>
    <submittedName>
        <fullName evidence="4">Short-chain dehydrogenase/reductase</fullName>
    </submittedName>
</protein>
<evidence type="ECO:0000313" key="5">
    <source>
        <dbReference type="Proteomes" id="UP000608154"/>
    </source>
</evidence>
<dbReference type="EMBL" id="BMHK01000018">
    <property type="protein sequence ID" value="GGC06754.1"/>
    <property type="molecule type" value="Genomic_DNA"/>
</dbReference>
<dbReference type="RefSeq" id="WP_188772047.1">
    <property type="nucleotide sequence ID" value="NZ_BMHK01000018.1"/>
</dbReference>
<dbReference type="InterPro" id="IPR020904">
    <property type="entry name" value="Sc_DH/Rdtase_CS"/>
</dbReference>
<accession>A0A916TU91</accession>
<dbReference type="InterPro" id="IPR036291">
    <property type="entry name" value="NAD(P)-bd_dom_sf"/>
</dbReference>
<keyword evidence="5" id="KW-1185">Reference proteome</keyword>